<name>A0A284RG40_ARMOS</name>
<accession>A0A284RG40</accession>
<protein>
    <submittedName>
        <fullName evidence="2">Uncharacterized protein</fullName>
    </submittedName>
</protein>
<gene>
    <name evidence="2" type="ORF">ARMOST_11071</name>
</gene>
<sequence length="150" mass="16384">MTLEGTDAPTLTRHVLKHVEADFILNTRVTRLDDFLNTFFPECDSFSDLSLLNTTLQIMGAYDASVGRWNPSAHPQGSELPYDVDFSNDANAIGQAACSPVRDTSPERPKTHVGADGYDQGFVPVPVSPDTYTSSQEQEVLCCGRPSMIS</sequence>
<organism evidence="2 3">
    <name type="scientific">Armillaria ostoyae</name>
    <name type="common">Armillaria root rot fungus</name>
    <dbReference type="NCBI Taxonomy" id="47428"/>
    <lineage>
        <taxon>Eukaryota</taxon>
        <taxon>Fungi</taxon>
        <taxon>Dikarya</taxon>
        <taxon>Basidiomycota</taxon>
        <taxon>Agaricomycotina</taxon>
        <taxon>Agaricomycetes</taxon>
        <taxon>Agaricomycetidae</taxon>
        <taxon>Agaricales</taxon>
        <taxon>Marasmiineae</taxon>
        <taxon>Physalacriaceae</taxon>
        <taxon>Armillaria</taxon>
    </lineage>
</organism>
<dbReference type="STRING" id="47428.A0A284RG40"/>
<dbReference type="OrthoDB" id="312874at2759"/>
<proteinExistence type="predicted"/>
<dbReference type="AlphaFoldDB" id="A0A284RG40"/>
<dbReference type="Proteomes" id="UP000219338">
    <property type="component" value="Unassembled WGS sequence"/>
</dbReference>
<evidence type="ECO:0000313" key="3">
    <source>
        <dbReference type="Proteomes" id="UP000219338"/>
    </source>
</evidence>
<reference evidence="3" key="1">
    <citation type="journal article" date="2017" name="Nat. Ecol. Evol.">
        <title>Genome expansion and lineage-specific genetic innovations in the forest pathogenic fungi Armillaria.</title>
        <authorList>
            <person name="Sipos G."/>
            <person name="Prasanna A.N."/>
            <person name="Walter M.C."/>
            <person name="O'Connor E."/>
            <person name="Balint B."/>
            <person name="Krizsan K."/>
            <person name="Kiss B."/>
            <person name="Hess J."/>
            <person name="Varga T."/>
            <person name="Slot J."/>
            <person name="Riley R."/>
            <person name="Boka B."/>
            <person name="Rigling D."/>
            <person name="Barry K."/>
            <person name="Lee J."/>
            <person name="Mihaltcheva S."/>
            <person name="LaButti K."/>
            <person name="Lipzen A."/>
            <person name="Waldron R."/>
            <person name="Moloney N.M."/>
            <person name="Sperisen C."/>
            <person name="Kredics L."/>
            <person name="Vagvoelgyi C."/>
            <person name="Patrignani A."/>
            <person name="Fitzpatrick D."/>
            <person name="Nagy I."/>
            <person name="Doyle S."/>
            <person name="Anderson J.B."/>
            <person name="Grigoriev I.V."/>
            <person name="Gueldener U."/>
            <person name="Muensterkoetter M."/>
            <person name="Nagy L.G."/>
        </authorList>
    </citation>
    <scope>NUCLEOTIDE SEQUENCE [LARGE SCALE GENOMIC DNA]</scope>
    <source>
        <strain evidence="3">C18/9</strain>
    </source>
</reference>
<feature type="region of interest" description="Disordered" evidence="1">
    <location>
        <begin position="99"/>
        <end position="120"/>
    </location>
</feature>
<evidence type="ECO:0000256" key="1">
    <source>
        <dbReference type="SAM" id="MobiDB-lite"/>
    </source>
</evidence>
<dbReference type="EMBL" id="FUEG01000008">
    <property type="protein sequence ID" value="SJL07721.1"/>
    <property type="molecule type" value="Genomic_DNA"/>
</dbReference>
<keyword evidence="3" id="KW-1185">Reference proteome</keyword>
<evidence type="ECO:0000313" key="2">
    <source>
        <dbReference type="EMBL" id="SJL07721.1"/>
    </source>
</evidence>